<dbReference type="RefSeq" id="WP_182848984.1">
    <property type="nucleotide sequence ID" value="NZ_BAAALP010000019.1"/>
</dbReference>
<gene>
    <name evidence="9" type="ORF">HNR61_008827</name>
</gene>
<organism evidence="9 10">
    <name type="scientific">Actinomadura namibiensis</name>
    <dbReference type="NCBI Taxonomy" id="182080"/>
    <lineage>
        <taxon>Bacteria</taxon>
        <taxon>Bacillati</taxon>
        <taxon>Actinomycetota</taxon>
        <taxon>Actinomycetes</taxon>
        <taxon>Streptosporangiales</taxon>
        <taxon>Thermomonosporaceae</taxon>
        <taxon>Actinomadura</taxon>
    </lineage>
</organism>
<feature type="transmembrane region" description="Helical" evidence="8">
    <location>
        <begin position="43"/>
        <end position="66"/>
    </location>
</feature>
<keyword evidence="4 8" id="KW-0812">Transmembrane</keyword>
<evidence type="ECO:0000256" key="5">
    <source>
        <dbReference type="ARBA" id="ARBA00022989"/>
    </source>
</evidence>
<dbReference type="PANTHER" id="PTHR23517:SF2">
    <property type="entry name" value="MULTIDRUG RESISTANCE PROTEIN MDTH"/>
    <property type="match status" value="1"/>
</dbReference>
<keyword evidence="10" id="KW-1185">Reference proteome</keyword>
<evidence type="ECO:0000256" key="1">
    <source>
        <dbReference type="ARBA" id="ARBA00004651"/>
    </source>
</evidence>
<evidence type="ECO:0000256" key="4">
    <source>
        <dbReference type="ARBA" id="ARBA00022692"/>
    </source>
</evidence>
<feature type="transmembrane region" description="Helical" evidence="8">
    <location>
        <begin position="293"/>
        <end position="315"/>
    </location>
</feature>
<keyword evidence="5 8" id="KW-1133">Transmembrane helix</keyword>
<feature type="region of interest" description="Disordered" evidence="7">
    <location>
        <begin position="384"/>
        <end position="408"/>
    </location>
</feature>
<dbReference type="Gene3D" id="1.20.1250.20">
    <property type="entry name" value="MFS general substrate transporter like domains"/>
    <property type="match status" value="1"/>
</dbReference>
<dbReference type="PANTHER" id="PTHR23517">
    <property type="entry name" value="RESISTANCE PROTEIN MDTM, PUTATIVE-RELATED-RELATED"/>
    <property type="match status" value="1"/>
</dbReference>
<evidence type="ECO:0000256" key="2">
    <source>
        <dbReference type="ARBA" id="ARBA00022448"/>
    </source>
</evidence>
<evidence type="ECO:0000256" key="8">
    <source>
        <dbReference type="SAM" id="Phobius"/>
    </source>
</evidence>
<name>A0A7W3LZC6_ACTNM</name>
<proteinExistence type="predicted"/>
<accession>A0A7W3LZC6</accession>
<comment type="subcellular location">
    <subcellularLocation>
        <location evidence="1">Cell membrane</location>
        <topology evidence="1">Multi-pass membrane protein</topology>
    </subcellularLocation>
</comment>
<dbReference type="Proteomes" id="UP000572680">
    <property type="component" value="Unassembled WGS sequence"/>
</dbReference>
<dbReference type="GO" id="GO:0005886">
    <property type="term" value="C:plasma membrane"/>
    <property type="evidence" value="ECO:0007669"/>
    <property type="project" value="UniProtKB-SubCell"/>
</dbReference>
<feature type="transmembrane region" description="Helical" evidence="8">
    <location>
        <begin position="138"/>
        <end position="158"/>
    </location>
</feature>
<dbReference type="InterPro" id="IPR050171">
    <property type="entry name" value="MFS_Transporters"/>
</dbReference>
<keyword evidence="2" id="KW-0813">Transport</keyword>
<evidence type="ECO:0000313" key="9">
    <source>
        <dbReference type="EMBL" id="MBA8957136.1"/>
    </source>
</evidence>
<reference evidence="9 10" key="1">
    <citation type="submission" date="2020-08" db="EMBL/GenBank/DDBJ databases">
        <title>Genomic Encyclopedia of Type Strains, Phase IV (KMG-IV): sequencing the most valuable type-strain genomes for metagenomic binning, comparative biology and taxonomic classification.</title>
        <authorList>
            <person name="Goeker M."/>
        </authorList>
    </citation>
    <scope>NUCLEOTIDE SEQUENCE [LARGE SCALE GENOMIC DNA]</scope>
    <source>
        <strain evidence="9 10">DSM 44197</strain>
    </source>
</reference>
<dbReference type="SUPFAM" id="SSF103473">
    <property type="entry name" value="MFS general substrate transporter"/>
    <property type="match status" value="1"/>
</dbReference>
<dbReference type="AlphaFoldDB" id="A0A7W3LZC6"/>
<feature type="compositionally biased region" description="Basic and acidic residues" evidence="7">
    <location>
        <begin position="395"/>
        <end position="408"/>
    </location>
</feature>
<dbReference type="GO" id="GO:0022857">
    <property type="term" value="F:transmembrane transporter activity"/>
    <property type="evidence" value="ECO:0007669"/>
    <property type="project" value="InterPro"/>
</dbReference>
<keyword evidence="3" id="KW-1003">Cell membrane</keyword>
<dbReference type="InterPro" id="IPR011701">
    <property type="entry name" value="MFS"/>
</dbReference>
<evidence type="ECO:0000313" key="10">
    <source>
        <dbReference type="Proteomes" id="UP000572680"/>
    </source>
</evidence>
<keyword evidence="6 8" id="KW-0472">Membrane</keyword>
<feature type="transmembrane region" description="Helical" evidence="8">
    <location>
        <begin position="327"/>
        <end position="349"/>
    </location>
</feature>
<dbReference type="EMBL" id="JACJIA010000020">
    <property type="protein sequence ID" value="MBA8957136.1"/>
    <property type="molecule type" value="Genomic_DNA"/>
</dbReference>
<protein>
    <submittedName>
        <fullName evidence="9">DHA1 family multidrug resistance protein-like MFS transporter</fullName>
    </submittedName>
</protein>
<feature type="transmembrane region" description="Helical" evidence="8">
    <location>
        <begin position="164"/>
        <end position="185"/>
    </location>
</feature>
<feature type="transmembrane region" description="Helical" evidence="8">
    <location>
        <begin position="270"/>
        <end position="287"/>
    </location>
</feature>
<evidence type="ECO:0000256" key="6">
    <source>
        <dbReference type="ARBA" id="ARBA00023136"/>
    </source>
</evidence>
<dbReference type="Pfam" id="PF07690">
    <property type="entry name" value="MFS_1"/>
    <property type="match status" value="1"/>
</dbReference>
<sequence length="408" mass="41075">MSADVPGRGDRHTVAVVVAVQAAASMGYFAAMAHVVVHLRDDLGLAAGLIGLVLALRNLVQYALFLPVGALADVLNPVRTGVLACALRAVGFALLGTVSSTAGLVVAAVLLGTGGALFHPAAQSLLAGVAERRRARGYAAYTITLQISAVVAPLLGLALLNVGYWLVAAASAGLWATAAFLFSLVRQVPRAPAGGGVVAGVRTALRDRVFMWFAVVSMPTMLMADQAAVVVPLGGADAGAVTVFSCVLAAVSAALQPWCAVGSRAERPAMLRAGMLFVGAGYLLLATGAGGHLAGLVAVAVLHGFGGGMLQPAVFHSIARLAPPTRYGAYLGVRAFFSGLLAFAGGTAVGRLFELGPTGTATALVALALIAFASAAAPRAFPGRGTGAESAVPRETPRGETVKVGPRD</sequence>
<comment type="caution">
    <text evidence="9">The sequence shown here is derived from an EMBL/GenBank/DDBJ whole genome shotgun (WGS) entry which is preliminary data.</text>
</comment>
<evidence type="ECO:0000256" key="7">
    <source>
        <dbReference type="SAM" id="MobiDB-lite"/>
    </source>
</evidence>
<feature type="transmembrane region" description="Helical" evidence="8">
    <location>
        <begin position="355"/>
        <end position="377"/>
    </location>
</feature>
<feature type="transmembrane region" description="Helical" evidence="8">
    <location>
        <begin position="12"/>
        <end position="37"/>
    </location>
</feature>
<dbReference type="InterPro" id="IPR036259">
    <property type="entry name" value="MFS_trans_sf"/>
</dbReference>
<feature type="transmembrane region" description="Helical" evidence="8">
    <location>
        <begin position="209"/>
        <end position="233"/>
    </location>
</feature>
<feature type="transmembrane region" description="Helical" evidence="8">
    <location>
        <begin position="239"/>
        <end position="258"/>
    </location>
</feature>
<evidence type="ECO:0000256" key="3">
    <source>
        <dbReference type="ARBA" id="ARBA00022475"/>
    </source>
</evidence>